<dbReference type="PANTHER" id="PTHR44520">
    <property type="entry name" value="RESPONSE REGULATOR RCP1-RELATED"/>
    <property type="match status" value="1"/>
</dbReference>
<protein>
    <submittedName>
        <fullName evidence="3">Response regulator</fullName>
    </submittedName>
</protein>
<dbReference type="PROSITE" id="PS50110">
    <property type="entry name" value="RESPONSE_REGULATORY"/>
    <property type="match status" value="1"/>
</dbReference>
<dbReference type="RefSeq" id="WP_378161486.1">
    <property type="nucleotide sequence ID" value="NZ_JBHSBU010000001.1"/>
</dbReference>
<dbReference type="Pfam" id="PF00072">
    <property type="entry name" value="Response_reg"/>
    <property type="match status" value="1"/>
</dbReference>
<dbReference type="SMART" id="SM00448">
    <property type="entry name" value="REC"/>
    <property type="match status" value="1"/>
</dbReference>
<dbReference type="InterPro" id="IPR011006">
    <property type="entry name" value="CheY-like_superfamily"/>
</dbReference>
<dbReference type="CDD" id="cd17557">
    <property type="entry name" value="REC_Rcp-like"/>
    <property type="match status" value="1"/>
</dbReference>
<reference evidence="4" key="1">
    <citation type="journal article" date="2019" name="Int. J. Syst. Evol. Microbiol.">
        <title>The Global Catalogue of Microorganisms (GCM) 10K type strain sequencing project: providing services to taxonomists for standard genome sequencing and annotation.</title>
        <authorList>
            <consortium name="The Broad Institute Genomics Platform"/>
            <consortium name="The Broad Institute Genome Sequencing Center for Infectious Disease"/>
            <person name="Wu L."/>
            <person name="Ma J."/>
        </authorList>
    </citation>
    <scope>NUCLEOTIDE SEQUENCE [LARGE SCALE GENOMIC DNA]</scope>
    <source>
        <strain evidence="4">LMG 29894</strain>
    </source>
</reference>
<evidence type="ECO:0000256" key="1">
    <source>
        <dbReference type="PROSITE-ProRule" id="PRU00169"/>
    </source>
</evidence>
<dbReference type="PANTHER" id="PTHR44520:SF1">
    <property type="entry name" value="TWO-COMPONENT SYSTEM REGULATORY PROTEIN"/>
    <property type="match status" value="1"/>
</dbReference>
<dbReference type="Gene3D" id="3.40.50.2300">
    <property type="match status" value="1"/>
</dbReference>
<dbReference type="Proteomes" id="UP001595791">
    <property type="component" value="Unassembled WGS sequence"/>
</dbReference>
<evidence type="ECO:0000313" key="4">
    <source>
        <dbReference type="Proteomes" id="UP001595791"/>
    </source>
</evidence>
<dbReference type="EMBL" id="JBHSBU010000001">
    <property type="protein sequence ID" value="MFC4158617.1"/>
    <property type="molecule type" value="Genomic_DNA"/>
</dbReference>
<feature type="domain" description="Response regulatory" evidence="2">
    <location>
        <begin position="6"/>
        <end position="130"/>
    </location>
</feature>
<proteinExistence type="predicted"/>
<dbReference type="InterPro" id="IPR052893">
    <property type="entry name" value="TCS_response_regulator"/>
</dbReference>
<organism evidence="3 4">
    <name type="scientific">Chitinimonas lacunae</name>
    <dbReference type="NCBI Taxonomy" id="1963018"/>
    <lineage>
        <taxon>Bacteria</taxon>
        <taxon>Pseudomonadati</taxon>
        <taxon>Pseudomonadota</taxon>
        <taxon>Betaproteobacteria</taxon>
        <taxon>Neisseriales</taxon>
        <taxon>Chitinibacteraceae</taxon>
        <taxon>Chitinimonas</taxon>
    </lineage>
</organism>
<comment type="caution">
    <text evidence="3">The sequence shown here is derived from an EMBL/GenBank/DDBJ whole genome shotgun (WGS) entry which is preliminary data.</text>
</comment>
<dbReference type="InterPro" id="IPR001789">
    <property type="entry name" value="Sig_transdc_resp-reg_receiver"/>
</dbReference>
<feature type="modified residue" description="4-aspartylphosphate" evidence="1">
    <location>
        <position position="63"/>
    </location>
</feature>
<keyword evidence="4" id="KW-1185">Reference proteome</keyword>
<evidence type="ECO:0000259" key="2">
    <source>
        <dbReference type="PROSITE" id="PS50110"/>
    </source>
</evidence>
<name>A0ABV8MNK3_9NEIS</name>
<evidence type="ECO:0000313" key="3">
    <source>
        <dbReference type="EMBL" id="MFC4158617.1"/>
    </source>
</evidence>
<gene>
    <name evidence="3" type="ORF">ACFOW7_04490</name>
</gene>
<accession>A0ABV8MNK3</accession>
<sequence>MSALRHFLLAEDDELDAELALRAFKRSNLVNEIHLVPDGIEAMSHLETCLERGEPLPAVVLLDIKMPRQDGLATLKVIKAHPRLSHLPVVMLTSSREHGDMLVSYKDGVNAYIVKPIEQNAFIDVIRALGLFWGVVNRLPDD</sequence>
<keyword evidence="1" id="KW-0597">Phosphoprotein</keyword>
<dbReference type="SUPFAM" id="SSF52172">
    <property type="entry name" value="CheY-like"/>
    <property type="match status" value="1"/>
</dbReference>